<dbReference type="AlphaFoldDB" id="A0A376B872"/>
<dbReference type="VEuPathDB" id="FungiDB:SCODWIG_02101"/>
<dbReference type="InterPro" id="IPR035503">
    <property type="entry name" value="IOC4-like_PWWP"/>
</dbReference>
<gene>
    <name evidence="3" type="ORF">SCODWIG_02101</name>
</gene>
<organism evidence="3 4">
    <name type="scientific">Saccharomycodes ludwigii</name>
    <dbReference type="NCBI Taxonomy" id="36035"/>
    <lineage>
        <taxon>Eukaryota</taxon>
        <taxon>Fungi</taxon>
        <taxon>Dikarya</taxon>
        <taxon>Ascomycota</taxon>
        <taxon>Saccharomycotina</taxon>
        <taxon>Saccharomycetes</taxon>
        <taxon>Saccharomycodales</taxon>
        <taxon>Saccharomycodaceae</taxon>
        <taxon>Saccharomycodes</taxon>
    </lineage>
</organism>
<dbReference type="Proteomes" id="UP000262825">
    <property type="component" value="Unassembled WGS sequence"/>
</dbReference>
<dbReference type="InterPro" id="IPR000313">
    <property type="entry name" value="PWWP_dom"/>
</dbReference>
<proteinExistence type="predicted"/>
<feature type="region of interest" description="Disordered" evidence="1">
    <location>
        <begin position="147"/>
        <end position="246"/>
    </location>
</feature>
<evidence type="ECO:0000313" key="4">
    <source>
        <dbReference type="Proteomes" id="UP000262825"/>
    </source>
</evidence>
<sequence>MSLKPGQSILVKVKGYPAWPGMIIPHELVPEKIKATYTSQQSDIKHTGRSTRSTINNSNMICVKFYCDDNYTWINPKNKSAVDTWQLLNTEDIINDMLAKEENKRRSNKKLCDAYKVALFYLTKNNSKGKTDKDSQYIKNFVEHGSYGEEKKEQKKEDTIDKSNINTIKNKKKSFTPTNNTGAVAKISSNKKKNSPSLSSLKEKTGSNNTAPNTSTSKTGSPSPKTTTTRKKSNTPTPKAKATPSGAKKSFFKFENDSSVFGPLKDYELVELGAQDIKLLKEFARSNNITASNCKKIIKDYDTHQELKVKFQEKLADIKNLISECILKFIELKKSNNSQKDVTIVSHGGPHSKDDTTAIPDNVKSETETAIDIEDTKYPILIETLELLLSKLQNLTQYNNKSSTGDNSTNLHDLLLWEFKYVFLEDAEFHYTYSQLLDLLKPLLLKNGMSDQLTAIYKKIYD</sequence>
<dbReference type="CDD" id="cd05840">
    <property type="entry name" value="PWWP_ScIOC4-like"/>
    <property type="match status" value="1"/>
</dbReference>
<feature type="domain" description="PWWP" evidence="2">
    <location>
        <begin position="5"/>
        <end position="74"/>
    </location>
</feature>
<name>A0A376B872_9ASCO</name>
<evidence type="ECO:0000313" key="3">
    <source>
        <dbReference type="EMBL" id="SSD60340.1"/>
    </source>
</evidence>
<keyword evidence="4" id="KW-1185">Reference proteome</keyword>
<evidence type="ECO:0000259" key="2">
    <source>
        <dbReference type="PROSITE" id="PS50812"/>
    </source>
</evidence>
<protein>
    <recommendedName>
        <fullName evidence="2">PWWP domain-containing protein</fullName>
    </recommendedName>
</protein>
<feature type="compositionally biased region" description="Basic and acidic residues" evidence="1">
    <location>
        <begin position="147"/>
        <end position="161"/>
    </location>
</feature>
<feature type="compositionally biased region" description="Low complexity" evidence="1">
    <location>
        <begin position="212"/>
        <end position="227"/>
    </location>
</feature>
<dbReference type="Pfam" id="PF00855">
    <property type="entry name" value="PWWP"/>
    <property type="match status" value="1"/>
</dbReference>
<evidence type="ECO:0000256" key="1">
    <source>
        <dbReference type="SAM" id="MobiDB-lite"/>
    </source>
</evidence>
<dbReference type="SUPFAM" id="SSF63748">
    <property type="entry name" value="Tudor/PWWP/MBT"/>
    <property type="match status" value="1"/>
</dbReference>
<accession>A0A376B872</accession>
<dbReference type="PROSITE" id="PS50812">
    <property type="entry name" value="PWWP"/>
    <property type="match status" value="1"/>
</dbReference>
<dbReference type="EMBL" id="UFAJ01000330">
    <property type="protein sequence ID" value="SSD60340.1"/>
    <property type="molecule type" value="Genomic_DNA"/>
</dbReference>
<dbReference type="SMART" id="SM00293">
    <property type="entry name" value="PWWP"/>
    <property type="match status" value="1"/>
</dbReference>
<reference evidence="4" key="1">
    <citation type="submission" date="2018-06" db="EMBL/GenBank/DDBJ databases">
        <authorList>
            <person name="Guldener U."/>
        </authorList>
    </citation>
    <scope>NUCLEOTIDE SEQUENCE [LARGE SCALE GENOMIC DNA]</scope>
    <source>
        <strain evidence="4">UTAD17</strain>
    </source>
</reference>
<dbReference type="Gene3D" id="2.30.30.140">
    <property type="match status" value="1"/>
</dbReference>